<gene>
    <name evidence="4" type="primary">comEA</name>
    <name evidence="4" type="ORF">DSM106044_02281</name>
</gene>
<dbReference type="PANTHER" id="PTHR21180:SF32">
    <property type="entry name" value="ENDONUCLEASE_EXONUCLEASE_PHOSPHATASE FAMILY DOMAIN-CONTAINING PROTEIN 1"/>
    <property type="match status" value="1"/>
</dbReference>
<dbReference type="AlphaFoldDB" id="A0A4U8Q8T3"/>
<dbReference type="STRING" id="180332.GCA_000797495_05212"/>
<dbReference type="RefSeq" id="WP_070041258.1">
    <property type="nucleotide sequence ID" value="NZ_CABMJZ010000058.1"/>
</dbReference>
<dbReference type="InterPro" id="IPR019554">
    <property type="entry name" value="Soluble_ligand-bd"/>
</dbReference>
<feature type="signal peptide" evidence="2">
    <location>
        <begin position="1"/>
        <end position="24"/>
    </location>
</feature>
<accession>A0A4U8Q8T3</accession>
<feature type="chain" id="PRO_5039035311" evidence="2">
    <location>
        <begin position="25"/>
        <end position="206"/>
    </location>
</feature>
<keyword evidence="2" id="KW-0732">Signal</keyword>
<organism evidence="4 5">
    <name type="scientific">Robinsoniella peoriensis</name>
    <dbReference type="NCBI Taxonomy" id="180332"/>
    <lineage>
        <taxon>Bacteria</taxon>
        <taxon>Bacillati</taxon>
        <taxon>Bacillota</taxon>
        <taxon>Clostridia</taxon>
        <taxon>Lachnospirales</taxon>
        <taxon>Lachnospiraceae</taxon>
        <taxon>Robinsoniella</taxon>
    </lineage>
</organism>
<dbReference type="SUPFAM" id="SSF47781">
    <property type="entry name" value="RuvA domain 2-like"/>
    <property type="match status" value="1"/>
</dbReference>
<evidence type="ECO:0000313" key="5">
    <source>
        <dbReference type="Proteomes" id="UP000306509"/>
    </source>
</evidence>
<dbReference type="Pfam" id="PF10531">
    <property type="entry name" value="SLBB"/>
    <property type="match status" value="1"/>
</dbReference>
<dbReference type="GO" id="GO:0015628">
    <property type="term" value="P:protein secretion by the type II secretion system"/>
    <property type="evidence" value="ECO:0007669"/>
    <property type="project" value="TreeGrafter"/>
</dbReference>
<dbReference type="GO" id="GO:0015627">
    <property type="term" value="C:type II protein secretion system complex"/>
    <property type="evidence" value="ECO:0007669"/>
    <property type="project" value="TreeGrafter"/>
</dbReference>
<name>A0A4U8Q8T3_9FIRM</name>
<feature type="domain" description="Soluble ligand binding" evidence="3">
    <location>
        <begin position="66"/>
        <end position="119"/>
    </location>
</feature>
<protein>
    <submittedName>
        <fullName evidence="4">ComE operon protein 1</fullName>
    </submittedName>
</protein>
<sequence length="206" mass="22166" precursor="true">MKFRIKCLGACILLSVLLLTGCHDNDMPLVLETETIGTEETGSQDQSNRQSEEQHTDVQIKTEIYIDVSGAVLNPGVYELPSEARIYEAIEKAGGLLPDADKDSLNQAEKLSDGQKIRVYTSAEAETMAQAEIPAAPGAPGETSIVNLNTADEAGLMTLPGIGEAKAKDIIAYRTEQGGFKSIEEIKNISGIKDAVFNKIKDKIVV</sequence>
<evidence type="ECO:0000256" key="1">
    <source>
        <dbReference type="SAM" id="MobiDB-lite"/>
    </source>
</evidence>
<dbReference type="PANTHER" id="PTHR21180">
    <property type="entry name" value="ENDONUCLEASE/EXONUCLEASE/PHOSPHATASE FAMILY DOMAIN-CONTAINING PROTEIN 1"/>
    <property type="match status" value="1"/>
</dbReference>
<feature type="region of interest" description="Disordered" evidence="1">
    <location>
        <begin position="38"/>
        <end position="58"/>
    </location>
</feature>
<dbReference type="PROSITE" id="PS51257">
    <property type="entry name" value="PROKAR_LIPOPROTEIN"/>
    <property type="match status" value="1"/>
</dbReference>
<evidence type="ECO:0000259" key="3">
    <source>
        <dbReference type="Pfam" id="PF10531"/>
    </source>
</evidence>
<proteinExistence type="predicted"/>
<evidence type="ECO:0000256" key="2">
    <source>
        <dbReference type="SAM" id="SignalP"/>
    </source>
</evidence>
<dbReference type="EMBL" id="QGQD01000046">
    <property type="protein sequence ID" value="TLD00814.1"/>
    <property type="molecule type" value="Genomic_DNA"/>
</dbReference>
<dbReference type="InterPro" id="IPR010994">
    <property type="entry name" value="RuvA_2-like"/>
</dbReference>
<keyword evidence="5" id="KW-1185">Reference proteome</keyword>
<comment type="caution">
    <text evidence="4">The sequence shown here is derived from an EMBL/GenBank/DDBJ whole genome shotgun (WGS) entry which is preliminary data.</text>
</comment>
<dbReference type="Gene3D" id="3.10.560.10">
    <property type="entry name" value="Outer membrane lipoprotein wza domain like"/>
    <property type="match status" value="1"/>
</dbReference>
<evidence type="ECO:0000313" key="4">
    <source>
        <dbReference type="EMBL" id="TLD00814.1"/>
    </source>
</evidence>
<dbReference type="InterPro" id="IPR004509">
    <property type="entry name" value="Competence_ComEA_HhH"/>
</dbReference>
<dbReference type="NCBIfam" id="TIGR00426">
    <property type="entry name" value="competence protein ComEA helix-hairpin-helix repeat region"/>
    <property type="match status" value="1"/>
</dbReference>
<dbReference type="Proteomes" id="UP000306509">
    <property type="component" value="Unassembled WGS sequence"/>
</dbReference>
<dbReference type="Pfam" id="PF12836">
    <property type="entry name" value="HHH_3"/>
    <property type="match status" value="1"/>
</dbReference>
<reference evidence="4 5" key="1">
    <citation type="journal article" date="2019" name="Anaerobe">
        <title>Detection of Robinsoniella peoriensis in multiple bone samples of a trauma patient.</title>
        <authorList>
            <person name="Schrottner P."/>
            <person name="Hartwich K."/>
            <person name="Bunk B."/>
            <person name="Schober I."/>
            <person name="Helbig S."/>
            <person name="Rudolph W.W."/>
            <person name="Gunzer F."/>
        </authorList>
    </citation>
    <scope>NUCLEOTIDE SEQUENCE [LARGE SCALE GENOMIC DNA]</scope>
    <source>
        <strain evidence="4 5">DSM 106044</strain>
    </source>
</reference>
<dbReference type="Gene3D" id="1.10.150.280">
    <property type="entry name" value="AF1531-like domain"/>
    <property type="match status" value="1"/>
</dbReference>
<dbReference type="InterPro" id="IPR051675">
    <property type="entry name" value="Endo/Exo/Phosphatase_dom_1"/>
</dbReference>
<dbReference type="OrthoDB" id="9790239at2"/>